<dbReference type="Pfam" id="PF25683">
    <property type="entry name" value="URGCP_GTPase"/>
    <property type="match status" value="1"/>
</dbReference>
<evidence type="ECO:0000256" key="5">
    <source>
        <dbReference type="ARBA" id="ARBA00022741"/>
    </source>
</evidence>
<comment type="similarity">
    <text evidence="3">Belongs to the TRAFAC class dynamin-like GTPase superfamily. Very large inducible GTPase (VLIG) family.</text>
</comment>
<keyword evidence="5" id="KW-0547">Nucleotide-binding</keyword>
<keyword evidence="4" id="KW-0963">Cytoplasm</keyword>
<evidence type="ECO:0000256" key="2">
    <source>
        <dbReference type="ARBA" id="ARBA00004496"/>
    </source>
</evidence>
<keyword evidence="6" id="KW-0342">GTP-binding</keyword>
<feature type="domain" description="VLIG-type G" evidence="9">
    <location>
        <begin position="1153"/>
        <end position="1394"/>
    </location>
</feature>
<dbReference type="RefSeq" id="XP_005430533.2">
    <property type="nucleotide sequence ID" value="XM_005430476.2"/>
</dbReference>
<dbReference type="GO" id="GO:0005525">
    <property type="term" value="F:GTP binding"/>
    <property type="evidence" value="ECO:0007669"/>
    <property type="project" value="UniProtKB-KW"/>
</dbReference>
<keyword evidence="10" id="KW-1185">Reference proteome</keyword>
<evidence type="ECO:0000256" key="6">
    <source>
        <dbReference type="ARBA" id="ARBA00023134"/>
    </source>
</evidence>
<reference evidence="11" key="1">
    <citation type="submission" date="2025-08" db="UniProtKB">
        <authorList>
            <consortium name="RefSeq"/>
        </authorList>
    </citation>
    <scope>IDENTIFICATION</scope>
</reference>
<dbReference type="PANTHER" id="PTHR22796:SF6">
    <property type="entry name" value="INTERFERON-INDUCED VERY LARGE GTPASE 1-RELATED"/>
    <property type="match status" value="1"/>
</dbReference>
<keyword evidence="7" id="KW-0539">Nucleus</keyword>
<dbReference type="InterPro" id="IPR057365">
    <property type="entry name" value="URGCP"/>
</dbReference>
<dbReference type="KEGG" id="gfr:102032578"/>
<feature type="compositionally biased region" description="Low complexity" evidence="8">
    <location>
        <begin position="74"/>
        <end position="83"/>
    </location>
</feature>
<evidence type="ECO:0000256" key="4">
    <source>
        <dbReference type="ARBA" id="ARBA00022490"/>
    </source>
</evidence>
<accession>A0A6I9HUL0</accession>
<evidence type="ECO:0000256" key="1">
    <source>
        <dbReference type="ARBA" id="ARBA00004123"/>
    </source>
</evidence>
<comment type="subcellular location">
    <subcellularLocation>
        <location evidence="2">Cytoplasm</location>
    </subcellularLocation>
    <subcellularLocation>
        <location evidence="1">Nucleus</location>
    </subcellularLocation>
</comment>
<dbReference type="GeneID" id="102032578"/>
<dbReference type="GO" id="GO:0005634">
    <property type="term" value="C:nucleus"/>
    <property type="evidence" value="ECO:0007669"/>
    <property type="project" value="UniProtKB-SubCell"/>
</dbReference>
<evidence type="ECO:0000256" key="8">
    <source>
        <dbReference type="SAM" id="MobiDB-lite"/>
    </source>
</evidence>
<feature type="region of interest" description="Disordered" evidence="8">
    <location>
        <begin position="66"/>
        <end position="88"/>
    </location>
</feature>
<dbReference type="OrthoDB" id="1597724at2759"/>
<dbReference type="GO" id="GO:0005737">
    <property type="term" value="C:cytoplasm"/>
    <property type="evidence" value="ECO:0007669"/>
    <property type="project" value="UniProtKB-SubCell"/>
</dbReference>
<proteinExistence type="inferred from homology"/>
<sequence>MIPPRLQGALWRELGRLSAGNGGSGDKGEGSWLPLPTGSSRSQWHWKLGAVYRSVAKTPEAHLQSLLKGHQDVSKSSSKASVSGRDRESSHTAIQLYVVNTGGPADTASLPQWKTGLVSDNTTWCVIDRGFQLIPVWDIILCNHCGDFKSVGQMSRALRTAYKALTNQSIGTVFGEELSSAVQEARDFMGTVKDWEVKVDERKLLMLMELKDDLSAKTRNSSVWINVCLSDKALQNFLVNTVRSCQESPSENTTSIKVMLKSLLNPHIYSVKDFPEASSIMQWVFQTEHPLPRSPKVSELQELIKTLQQMKEHIHAVTYIPGSSASDVHEAKIEATQTSSLAIYSLLQSLQEQAQKDMELLVLLIATSIGYQVESSTFQHLLGHPEIQYMAKEMEAAHAEYMNLKEQDPDRAEASLLLTGLTVTPESQELSLEQKKERLVFMEDHMKGLWSTRIKNLLQKHTGDEDWERLERDLDSLISGCLDDKWDEQRVQNILSDLEDTLPTPEVPSQSQSKSDRSKSTENEAISNQEFPQLLKRLGLESHYPRKMGMGYFRTICKTSLQDSQPSQDKELPLYFLQKLLTVDYRVRYLTCLEGRNPGLASVPQSREQENQQSDSFENFLDKLMEATPERASRDSHVHPMDLQMAIFHCADDFLRQSLATKLAFCQLALPLLVPNPSTSRIEFLLYALSQIQRSWKEVDKSGNQAQTKSFSNKLIFQAQTPIVSFIRIGSSASSSKSQLLNALLSKRKHDTFFHRHCRGSTRERLLMEGLVEIAWYCPAGSPDDTFERCVAFCNLHGDARDHGAQLQFLQEISAVNVALVSDWEHMDNRGKKLLQDLWQSQRPLVCLLTEKEKVAAGQAGKTITIGIKNRNEAELTDQLTKTIGNLLEGSNPCFSLEACVEKARQHGFIVDADQPACVTAKAKAKELVELLKKEKLCEIKSKLLPLQGKLWYQWCQKDKELTRLQEKRNKSVEHHRSQIEYDKKAIRRKQLEQAFPLNALMKSFLGFLQAQPADPKKYFLQWMKVFMHELSCGHLEELRRDYHKLWSEILSRKKSKKKTSGNDKLLSRLNALSDEINDSSIGLEHLLREVGQIYEALELMNSRNDNFAKLPEIAAELMVSGYPMELMDGDASYLPLRWVGAIFDSLIERLGDKRVFVLSVLGIQSTGKSTLLNAMFGLQFNVSAGRCTHGAFMQLIPVGKELQQDLGFDFVLVVDTEGLRAIEMANKQSLNHDNELATFVIGVGNLTVINIFGESPSEMQDVLQIAVQAFLRMKKVNLSPSCLFVHQNVGEATAKEQNMEGQRRLQEKLDEMTVVAAQQEFCDISSFSDVIGFDVNTHIHYFAHLWEGNPPMAPPNPNYSQNVQQLKSKILQAAKKQSQRNILRLSSLKDRVGDLWNALLNENFVFSFKNSLEIAVYRRLESAFSQWTWRLRSHILDVQMRLDNKIRNGEMQNVTIKHLEGLVQETSDAIEKEVEKYFSEDKDRETLVQWRSSTEMKLKELKETLLHETKKKYENLIELQKEQRKLDARKLEYEDELLRRSRDLAVTLKGKSLSERELKDNFTRVWMKWITEVSRAARPPERVNIDAEIEDVLLEHFKEPGIHDRITSFPKGRGFSFDPEKHIMKKKYLRYLSDPRSLSNADVINFQHITDNIIACVMENIAKKEEEKRDYSRNFIHEILSEVQKGVNSVPSNGKCSFNREYSIDLSLYLCTMAAERFKAMHKAFRKANDPVVYLMNKREDFFQCFQISCQGATSVTTFAVFLCDKIEPALRRAVYERTAKAIAEDMQKSPDFQGSRANLEVCILRYLAKQENFEYFKQYLTSPKQFFQSYIETRVRSHCLNGRRRLRMFLDSSLNILYKNILSAVSLSTQIVKDRKDREDKISLWLDEFCRELSEVINLPRSDLKGIEHQEVTDIEFLSSAMAQPLDDLKERLMKELSGADLSSFPRQPHTILVEHFAGCWAQCPFCGAVCTNTMQNHDGDHQLVFHRPEALNGWKWDGTDHLTIDICSSLVASDCKFRFRGGPWIPYKTYRNAGPPVSTWNILPDSSMQAYWKWFVSHFRTQLEALYNGKFQGKGEIPEAWRRVTKQEALSELEKR</sequence>
<dbReference type="InterPro" id="IPR030383">
    <property type="entry name" value="G_VLIG_dom"/>
</dbReference>
<dbReference type="PANTHER" id="PTHR22796">
    <property type="entry name" value="URG4-RELATED"/>
    <property type="match status" value="1"/>
</dbReference>
<evidence type="ECO:0000256" key="3">
    <source>
        <dbReference type="ARBA" id="ARBA00006828"/>
    </source>
</evidence>
<evidence type="ECO:0000256" key="7">
    <source>
        <dbReference type="ARBA" id="ARBA00023242"/>
    </source>
</evidence>
<evidence type="ECO:0000313" key="10">
    <source>
        <dbReference type="Proteomes" id="UP000504602"/>
    </source>
</evidence>
<gene>
    <name evidence="11" type="primary">LOC102032578</name>
</gene>
<dbReference type="PROSITE" id="PS51717">
    <property type="entry name" value="G_VLIG"/>
    <property type="match status" value="1"/>
</dbReference>
<organism evidence="10 11">
    <name type="scientific">Geospiza fortis</name>
    <name type="common">Medium ground-finch</name>
    <dbReference type="NCBI Taxonomy" id="48883"/>
    <lineage>
        <taxon>Eukaryota</taxon>
        <taxon>Metazoa</taxon>
        <taxon>Chordata</taxon>
        <taxon>Craniata</taxon>
        <taxon>Vertebrata</taxon>
        <taxon>Euteleostomi</taxon>
        <taxon>Archelosauria</taxon>
        <taxon>Archosauria</taxon>
        <taxon>Dinosauria</taxon>
        <taxon>Saurischia</taxon>
        <taxon>Theropoda</taxon>
        <taxon>Coelurosauria</taxon>
        <taxon>Aves</taxon>
        <taxon>Neognathae</taxon>
        <taxon>Neoaves</taxon>
        <taxon>Telluraves</taxon>
        <taxon>Australaves</taxon>
        <taxon>Passeriformes</taxon>
        <taxon>Thraupidae</taxon>
        <taxon>Geospiza</taxon>
    </lineage>
</organism>
<dbReference type="InterPro" id="IPR058641">
    <property type="entry name" value="GVIN1_dom"/>
</dbReference>
<evidence type="ECO:0000313" key="11">
    <source>
        <dbReference type="RefSeq" id="XP_005430533.2"/>
    </source>
</evidence>
<dbReference type="Gene3D" id="3.40.50.300">
    <property type="entry name" value="P-loop containing nucleotide triphosphate hydrolases"/>
    <property type="match status" value="1"/>
</dbReference>
<dbReference type="Pfam" id="PF25496">
    <property type="entry name" value="URGCP"/>
    <property type="match status" value="1"/>
</dbReference>
<protein>
    <submittedName>
        <fullName evidence="11">Interferon-induced very large GTPase 1-like</fullName>
    </submittedName>
</protein>
<feature type="region of interest" description="Disordered" evidence="8">
    <location>
        <begin position="497"/>
        <end position="528"/>
    </location>
</feature>
<name>A0A6I9HUL0_GEOFO</name>
<dbReference type="Pfam" id="PF25974">
    <property type="entry name" value="URGCP_9th"/>
    <property type="match status" value="1"/>
</dbReference>
<dbReference type="InParanoid" id="A0A6I9HUL0"/>
<dbReference type="InterPro" id="IPR027417">
    <property type="entry name" value="P-loop_NTPase"/>
</dbReference>
<dbReference type="SUPFAM" id="SSF52540">
    <property type="entry name" value="P-loop containing nucleoside triphosphate hydrolases"/>
    <property type="match status" value="1"/>
</dbReference>
<dbReference type="Proteomes" id="UP000504602">
    <property type="component" value="Unplaced"/>
</dbReference>
<evidence type="ECO:0000259" key="9">
    <source>
        <dbReference type="PROSITE" id="PS51717"/>
    </source>
</evidence>